<evidence type="ECO:0000256" key="5">
    <source>
        <dbReference type="ARBA" id="ARBA00013068"/>
    </source>
</evidence>
<dbReference type="KEGG" id="pbu:L21SP3_01597"/>
<keyword evidence="8" id="KW-0324">Glycolysis</keyword>
<accession>A0A1Q2HRC9</accession>
<dbReference type="AlphaFoldDB" id="A0A1Q2HRC9"/>
<dbReference type="InterPro" id="IPR013785">
    <property type="entry name" value="Aldolase_TIM"/>
</dbReference>
<dbReference type="OrthoDB" id="9803995at2"/>
<evidence type="ECO:0000256" key="12">
    <source>
        <dbReference type="PIRSR" id="PIRSR001359-2"/>
    </source>
</evidence>
<dbReference type="Pfam" id="PF01116">
    <property type="entry name" value="F_bP_aldolase"/>
    <property type="match status" value="1"/>
</dbReference>
<name>A0A1Q2HRC9_9BACT</name>
<comment type="pathway">
    <text evidence="3">Carbohydrate degradation; glycolysis; D-glyceraldehyde 3-phosphate and glycerone phosphate from D-glucose: step 4/4.</text>
</comment>
<feature type="binding site" evidence="12">
    <location>
        <begin position="216"/>
        <end position="218"/>
    </location>
    <ligand>
        <name>dihydroxyacetone phosphate</name>
        <dbReference type="ChEBI" id="CHEBI:57642"/>
    </ligand>
</feature>
<dbReference type="GO" id="GO:0008270">
    <property type="term" value="F:zinc ion binding"/>
    <property type="evidence" value="ECO:0007669"/>
    <property type="project" value="InterPro"/>
</dbReference>
<comment type="cofactor">
    <cofactor evidence="13">
        <name>Zn(2+)</name>
        <dbReference type="ChEBI" id="CHEBI:29105"/>
    </cofactor>
    <text evidence="13">Binds 2 Zn(2+) ions per subunit. One is catalytic and the other provides a structural contribution.</text>
</comment>
<dbReference type="PANTHER" id="PTHR30304:SF0">
    <property type="entry name" value="D-TAGATOSE-1,6-BISPHOSPHATE ALDOLASE SUBUNIT GATY-RELATED"/>
    <property type="match status" value="1"/>
</dbReference>
<organism evidence="14 15">
    <name type="scientific">Sedimentisphaera cyanobacteriorum</name>
    <dbReference type="NCBI Taxonomy" id="1940790"/>
    <lineage>
        <taxon>Bacteria</taxon>
        <taxon>Pseudomonadati</taxon>
        <taxon>Planctomycetota</taxon>
        <taxon>Phycisphaerae</taxon>
        <taxon>Sedimentisphaerales</taxon>
        <taxon>Sedimentisphaeraceae</taxon>
        <taxon>Sedimentisphaera</taxon>
    </lineage>
</organism>
<evidence type="ECO:0000256" key="6">
    <source>
        <dbReference type="ARBA" id="ARBA00022723"/>
    </source>
</evidence>
<dbReference type="Proteomes" id="UP000188273">
    <property type="component" value="Chromosome"/>
</dbReference>
<evidence type="ECO:0000256" key="13">
    <source>
        <dbReference type="PIRSR" id="PIRSR001359-3"/>
    </source>
</evidence>
<feature type="binding site" evidence="13">
    <location>
        <position position="184"/>
    </location>
    <ligand>
        <name>Zn(2+)</name>
        <dbReference type="ChEBI" id="CHEBI:29105"/>
        <label>1</label>
        <note>catalytic</note>
    </ligand>
</feature>
<dbReference type="InterPro" id="IPR050246">
    <property type="entry name" value="Class_II_FBP_aldolase"/>
</dbReference>
<sequence length="316" mass="34419">MPLVTTKKMFDAAYKNGYAIGAFNVNNMEITQGIVNAIAKTKSPLILQVSKGARKYANMNYLKAIIDVAAEQNPDIPIAMHLDHGDSFETCKQCVDDGFTSVMIDGSHHELEENIAITKKVVEYAHDHGVVVEAELGQLGGIEEDVVGVSSEDVMKHLTNPDQAVEFVEKTGVDSLAIACGTSHGAYKFKEAPKLAYDVIEKISEKIPEFPLVMHGSSSVLPEFKDLINKYGGDMPDAMGVPEEAITEASKMAICKVNIDTDLRMALTAKIREVFATNPSEFDPRKYLGPGRDAIENMVLHKLEVLGCSGKAAECR</sequence>
<evidence type="ECO:0000256" key="2">
    <source>
        <dbReference type="ARBA" id="ARBA00002181"/>
    </source>
</evidence>
<keyword evidence="7 13" id="KW-0862">Zinc</keyword>
<evidence type="ECO:0000256" key="8">
    <source>
        <dbReference type="ARBA" id="ARBA00023152"/>
    </source>
</evidence>
<evidence type="ECO:0000256" key="9">
    <source>
        <dbReference type="ARBA" id="ARBA00023239"/>
    </source>
</evidence>
<dbReference type="STRING" id="1940790.L21SP3_01597"/>
<dbReference type="GO" id="GO:0004332">
    <property type="term" value="F:fructose-bisphosphate aldolase activity"/>
    <property type="evidence" value="ECO:0007669"/>
    <property type="project" value="UniProtKB-EC"/>
</dbReference>
<comment type="similarity">
    <text evidence="4">Belongs to the class II fructose-bisphosphate aldolase family.</text>
</comment>
<protein>
    <recommendedName>
        <fullName evidence="5">fructose-bisphosphate aldolase</fullName>
        <ecNumber evidence="5">4.1.2.13</ecNumber>
    </recommendedName>
    <alternativeName>
        <fullName evidence="10">Fructose-1,6-bisphosphate aldolase</fullName>
    </alternativeName>
</protein>
<feature type="binding site" evidence="13">
    <location>
        <position position="135"/>
    </location>
    <ligand>
        <name>Zn(2+)</name>
        <dbReference type="ChEBI" id="CHEBI:29105"/>
        <label>2</label>
    </ligand>
</feature>
<evidence type="ECO:0000256" key="11">
    <source>
        <dbReference type="PIRSR" id="PIRSR001359-1"/>
    </source>
</evidence>
<comment type="function">
    <text evidence="2">Catalyzes the aldol condensation of dihydroxyacetone phosphate (DHAP or glycerone-phosphate) with glyceraldehyde 3-phosphate (G3P) to form fructose 1,6-bisphosphate (FBP) in gluconeogenesis and the reverse reaction in glycolysis.</text>
</comment>
<keyword evidence="15" id="KW-1185">Reference proteome</keyword>
<evidence type="ECO:0000256" key="10">
    <source>
        <dbReference type="ARBA" id="ARBA00031804"/>
    </source>
</evidence>
<feature type="binding site" evidence="12">
    <location>
        <position position="185"/>
    </location>
    <ligand>
        <name>dihydroxyacetone phosphate</name>
        <dbReference type="ChEBI" id="CHEBI:57642"/>
    </ligand>
</feature>
<keyword evidence="6 13" id="KW-0479">Metal-binding</keyword>
<dbReference type="NCBIfam" id="TIGR01859">
    <property type="entry name" value="fruc_bis_ald"/>
    <property type="match status" value="1"/>
</dbReference>
<dbReference type="InterPro" id="IPR011289">
    <property type="entry name" value="Fruc_bis_ald_class-2"/>
</dbReference>
<dbReference type="GO" id="GO:0006096">
    <property type="term" value="P:glycolytic process"/>
    <property type="evidence" value="ECO:0007669"/>
    <property type="project" value="UniProtKB-KW"/>
</dbReference>
<reference evidence="15" key="1">
    <citation type="submission" date="2017-02" db="EMBL/GenBank/DDBJ databases">
        <title>Comparative genomics and description of representatives of a novel lineage of planctomycetes thriving in anoxic sediments.</title>
        <authorList>
            <person name="Spring S."/>
            <person name="Bunk B."/>
            <person name="Sproer C."/>
            <person name="Klenk H.-P."/>
        </authorList>
    </citation>
    <scope>NUCLEOTIDE SEQUENCE [LARGE SCALE GENOMIC DNA]</scope>
    <source>
        <strain evidence="15">L21-RPul-D3</strain>
    </source>
</reference>
<feature type="binding site" evidence="13">
    <location>
        <position position="215"/>
    </location>
    <ligand>
        <name>Zn(2+)</name>
        <dbReference type="ChEBI" id="CHEBI:29105"/>
        <label>1</label>
        <note>catalytic</note>
    </ligand>
</feature>
<feature type="binding site" evidence="13">
    <location>
        <position position="105"/>
    </location>
    <ligand>
        <name>Zn(2+)</name>
        <dbReference type="ChEBI" id="CHEBI:29105"/>
        <label>2</label>
    </ligand>
</feature>
<evidence type="ECO:0000313" key="15">
    <source>
        <dbReference type="Proteomes" id="UP000188273"/>
    </source>
</evidence>
<dbReference type="PIRSF" id="PIRSF001359">
    <property type="entry name" value="F_bP_aldolase_II"/>
    <property type="match status" value="1"/>
</dbReference>
<feature type="active site" description="Proton donor" evidence="11">
    <location>
        <position position="83"/>
    </location>
</feature>
<gene>
    <name evidence="14" type="primary">fba</name>
    <name evidence="14" type="ORF">L21SP3_01597</name>
</gene>
<dbReference type="SUPFAM" id="SSF51569">
    <property type="entry name" value="Aldolase"/>
    <property type="match status" value="1"/>
</dbReference>
<dbReference type="InterPro" id="IPR000771">
    <property type="entry name" value="FBA_II"/>
</dbReference>
<dbReference type="PROSITE" id="PS00806">
    <property type="entry name" value="ALDOLASE_CLASS_II_2"/>
    <property type="match status" value="1"/>
</dbReference>
<dbReference type="EC" id="4.1.2.13" evidence="5"/>
<feature type="binding site" evidence="13">
    <location>
        <position position="84"/>
    </location>
    <ligand>
        <name>Zn(2+)</name>
        <dbReference type="ChEBI" id="CHEBI:29105"/>
        <label>1</label>
        <note>catalytic</note>
    </ligand>
</feature>
<evidence type="ECO:0000256" key="7">
    <source>
        <dbReference type="ARBA" id="ARBA00022833"/>
    </source>
</evidence>
<dbReference type="FunFam" id="3.20.20.70:FF:000111">
    <property type="entry name" value="Fructose-1,6-bisphosphate aldolase"/>
    <property type="match status" value="1"/>
</dbReference>
<dbReference type="Gene3D" id="3.20.20.70">
    <property type="entry name" value="Aldolase class I"/>
    <property type="match status" value="1"/>
</dbReference>
<proteinExistence type="inferred from homology"/>
<dbReference type="RefSeq" id="WP_077540394.1">
    <property type="nucleotide sequence ID" value="NZ_CP019633.1"/>
</dbReference>
<dbReference type="NCBIfam" id="TIGR00167">
    <property type="entry name" value="cbbA"/>
    <property type="match status" value="1"/>
</dbReference>
<feature type="binding site" evidence="12">
    <location>
        <begin position="258"/>
        <end position="261"/>
    </location>
    <ligand>
        <name>dihydroxyacetone phosphate</name>
        <dbReference type="ChEBI" id="CHEBI:57642"/>
    </ligand>
</feature>
<comment type="catalytic activity">
    <reaction evidence="1">
        <text>beta-D-fructose 1,6-bisphosphate = D-glyceraldehyde 3-phosphate + dihydroxyacetone phosphate</text>
        <dbReference type="Rhea" id="RHEA:14729"/>
        <dbReference type="ChEBI" id="CHEBI:32966"/>
        <dbReference type="ChEBI" id="CHEBI:57642"/>
        <dbReference type="ChEBI" id="CHEBI:59776"/>
        <dbReference type="EC" id="4.1.2.13"/>
    </reaction>
</comment>
<dbReference type="EMBL" id="CP019633">
    <property type="protein sequence ID" value="AQQ09783.1"/>
    <property type="molecule type" value="Genomic_DNA"/>
</dbReference>
<keyword evidence="9 14" id="KW-0456">Lyase</keyword>
<evidence type="ECO:0000313" key="14">
    <source>
        <dbReference type="EMBL" id="AQQ09783.1"/>
    </source>
</evidence>
<dbReference type="CDD" id="cd00947">
    <property type="entry name" value="TBP_aldolase_IIB"/>
    <property type="match status" value="1"/>
</dbReference>
<evidence type="ECO:0000256" key="3">
    <source>
        <dbReference type="ARBA" id="ARBA00004714"/>
    </source>
</evidence>
<dbReference type="PANTHER" id="PTHR30304">
    <property type="entry name" value="D-TAGATOSE-1,6-BISPHOSPHATE ALDOLASE"/>
    <property type="match status" value="1"/>
</dbReference>
<dbReference type="GO" id="GO:0030388">
    <property type="term" value="P:fructose 1,6-bisphosphate metabolic process"/>
    <property type="evidence" value="ECO:0007669"/>
    <property type="project" value="InterPro"/>
</dbReference>
<evidence type="ECO:0000256" key="4">
    <source>
        <dbReference type="ARBA" id="ARBA00005812"/>
    </source>
</evidence>
<evidence type="ECO:0000256" key="1">
    <source>
        <dbReference type="ARBA" id="ARBA00000441"/>
    </source>
</evidence>